<feature type="compositionally biased region" description="Low complexity" evidence="7">
    <location>
        <begin position="37"/>
        <end position="77"/>
    </location>
</feature>
<evidence type="ECO:0000256" key="5">
    <source>
        <dbReference type="ARBA" id="ARBA00023242"/>
    </source>
</evidence>
<dbReference type="NCBIfam" id="TIGR01568">
    <property type="entry name" value="A_thal_3678"/>
    <property type="match status" value="1"/>
</dbReference>
<evidence type="ECO:0000256" key="6">
    <source>
        <dbReference type="RuleBase" id="RU367028"/>
    </source>
</evidence>
<reference evidence="9 10" key="1">
    <citation type="submission" date="2020-04" db="EMBL/GenBank/DDBJ databases">
        <title>Plant Genome Project.</title>
        <authorList>
            <person name="Zhang R.-G."/>
        </authorList>
    </citation>
    <scope>NUCLEOTIDE SEQUENCE [LARGE SCALE GENOMIC DNA]</scope>
    <source>
        <strain evidence="9">YNK0</strain>
        <tissue evidence="9">Leaf</tissue>
    </source>
</reference>
<dbReference type="GO" id="GO:0005634">
    <property type="term" value="C:nucleus"/>
    <property type="evidence" value="ECO:0007669"/>
    <property type="project" value="UniProtKB-SubCell"/>
</dbReference>
<keyword evidence="3 6" id="KW-0805">Transcription regulation</keyword>
<dbReference type="EMBL" id="JABCRI010000011">
    <property type="protein sequence ID" value="KAF8397957.1"/>
    <property type="molecule type" value="Genomic_DNA"/>
</dbReference>
<feature type="domain" description="OVATE" evidence="8">
    <location>
        <begin position="101"/>
        <end position="160"/>
    </location>
</feature>
<keyword evidence="10" id="KW-1185">Reference proteome</keyword>
<evidence type="ECO:0000256" key="2">
    <source>
        <dbReference type="ARBA" id="ARBA00022491"/>
    </source>
</evidence>
<feature type="compositionally biased region" description="Polar residues" evidence="7">
    <location>
        <begin position="78"/>
        <end position="88"/>
    </location>
</feature>
<evidence type="ECO:0000313" key="10">
    <source>
        <dbReference type="Proteomes" id="UP000655225"/>
    </source>
</evidence>
<dbReference type="InterPro" id="IPR038933">
    <property type="entry name" value="Ovate"/>
</dbReference>
<evidence type="ECO:0000256" key="3">
    <source>
        <dbReference type="ARBA" id="ARBA00023015"/>
    </source>
</evidence>
<evidence type="ECO:0000256" key="4">
    <source>
        <dbReference type="ARBA" id="ARBA00023163"/>
    </source>
</evidence>
<name>A0A834Z6M5_TETSI</name>
<evidence type="ECO:0000256" key="7">
    <source>
        <dbReference type="SAM" id="MobiDB-lite"/>
    </source>
</evidence>
<dbReference type="AlphaFoldDB" id="A0A834Z6M5"/>
<dbReference type="Pfam" id="PF04844">
    <property type="entry name" value="Ovate"/>
    <property type="match status" value="1"/>
</dbReference>
<comment type="caution">
    <text evidence="9">The sequence shown here is derived from an EMBL/GenBank/DDBJ whole genome shotgun (WGS) entry which is preliminary data.</text>
</comment>
<sequence length="189" mass="21499">MSTTQRKKLLGKAVTVKIGCSCRRLKLSDIFRPSPKPKSSSYQKPDLYRSSSSSWDRRGISSIDHTTTTSSPTTGTSPQYDTKTSSKTVRGYGRVGESIAVVKDSEDPYLDFRNSMLQMILENDIYSRDDLRELLNCFLQLNSPSHYDIIVQAFTEIWNGVFSVRHCFFMIIDMLANEVIKMGYDHTQS</sequence>
<keyword evidence="2 6" id="KW-0678">Repressor</keyword>
<dbReference type="OrthoDB" id="1928390at2759"/>
<proteinExistence type="predicted"/>
<comment type="subcellular location">
    <subcellularLocation>
        <location evidence="1 6">Nucleus</location>
    </subcellularLocation>
</comment>
<gene>
    <name evidence="9" type="ORF">HHK36_016883</name>
</gene>
<evidence type="ECO:0000259" key="8">
    <source>
        <dbReference type="PROSITE" id="PS51754"/>
    </source>
</evidence>
<organism evidence="9 10">
    <name type="scientific">Tetracentron sinense</name>
    <name type="common">Spur-leaf</name>
    <dbReference type="NCBI Taxonomy" id="13715"/>
    <lineage>
        <taxon>Eukaryota</taxon>
        <taxon>Viridiplantae</taxon>
        <taxon>Streptophyta</taxon>
        <taxon>Embryophyta</taxon>
        <taxon>Tracheophyta</taxon>
        <taxon>Spermatophyta</taxon>
        <taxon>Magnoliopsida</taxon>
        <taxon>Trochodendrales</taxon>
        <taxon>Trochodendraceae</taxon>
        <taxon>Tetracentron</taxon>
    </lineage>
</organism>
<keyword evidence="5 6" id="KW-0539">Nucleus</keyword>
<accession>A0A834Z6M5</accession>
<protein>
    <recommendedName>
        <fullName evidence="6">Transcription repressor</fullName>
    </recommendedName>
    <alternativeName>
        <fullName evidence="6">Ovate family protein</fullName>
    </alternativeName>
</protein>
<comment type="function">
    <text evidence="6">Transcriptional repressor that regulates multiple aspects of plant growth and development.</text>
</comment>
<dbReference type="GO" id="GO:0045892">
    <property type="term" value="P:negative regulation of DNA-templated transcription"/>
    <property type="evidence" value="ECO:0007669"/>
    <property type="project" value="UniProtKB-UniRule"/>
</dbReference>
<dbReference type="Proteomes" id="UP000655225">
    <property type="component" value="Unassembled WGS sequence"/>
</dbReference>
<dbReference type="PROSITE" id="PS51754">
    <property type="entry name" value="OVATE"/>
    <property type="match status" value="1"/>
</dbReference>
<dbReference type="PANTHER" id="PTHR33057">
    <property type="entry name" value="TRANSCRIPTION REPRESSOR OFP7-RELATED"/>
    <property type="match status" value="1"/>
</dbReference>
<feature type="region of interest" description="Disordered" evidence="7">
    <location>
        <begin position="33"/>
        <end position="88"/>
    </location>
</feature>
<dbReference type="OMA" id="APCNHGI"/>
<dbReference type="PANTHER" id="PTHR33057:SF70">
    <property type="entry name" value="TRANSCRIPTION REPRESSOR-RELATED"/>
    <property type="match status" value="1"/>
</dbReference>
<evidence type="ECO:0000256" key="1">
    <source>
        <dbReference type="ARBA" id="ARBA00004123"/>
    </source>
</evidence>
<evidence type="ECO:0000313" key="9">
    <source>
        <dbReference type="EMBL" id="KAF8397957.1"/>
    </source>
</evidence>
<dbReference type="InterPro" id="IPR006458">
    <property type="entry name" value="Ovate_C"/>
</dbReference>
<keyword evidence="4 6" id="KW-0804">Transcription</keyword>